<accession>A0A8J7DWE1</accession>
<sequence length="142" mass="15997">MKVGEVMKIGKIKFFGKRSPKTGKKYGFVSVADTQKDIQDIYFNEGNVPSGLDDRLNPGTYVSVRIVTNCDSKNEAVIEEVKSWDGVGNIKYFKNGLFSVYCEDGIIRKGESLLERKAVTKDIFTLSIVFFAQKLMSINEKH</sequence>
<proteinExistence type="predicted"/>
<reference evidence="1" key="1">
    <citation type="submission" date="2020-10" db="EMBL/GenBank/DDBJ databases">
        <authorList>
            <person name="Castelo-Branco R."/>
            <person name="Eusebio N."/>
            <person name="Adriana R."/>
            <person name="Vieira A."/>
            <person name="Brugerolle De Fraissinette N."/>
            <person name="Rezende De Castro R."/>
            <person name="Schneider M.P."/>
            <person name="Vasconcelos V."/>
            <person name="Leao P.N."/>
        </authorList>
    </citation>
    <scope>NUCLEOTIDE SEQUENCE</scope>
    <source>
        <strain evidence="1">LEGE 07157</strain>
    </source>
</reference>
<gene>
    <name evidence="1" type="ORF">IQ249_10895</name>
</gene>
<name>A0A8J7DWE1_9CYAN</name>
<evidence type="ECO:0000313" key="2">
    <source>
        <dbReference type="Proteomes" id="UP000654482"/>
    </source>
</evidence>
<evidence type="ECO:0000313" key="1">
    <source>
        <dbReference type="EMBL" id="MBE9116406.1"/>
    </source>
</evidence>
<dbReference type="EMBL" id="JADEWZ010000014">
    <property type="protein sequence ID" value="MBE9116406.1"/>
    <property type="molecule type" value="Genomic_DNA"/>
</dbReference>
<keyword evidence="2" id="KW-1185">Reference proteome</keyword>
<comment type="caution">
    <text evidence="1">The sequence shown here is derived from an EMBL/GenBank/DDBJ whole genome shotgun (WGS) entry which is preliminary data.</text>
</comment>
<evidence type="ECO:0008006" key="3">
    <source>
        <dbReference type="Google" id="ProtNLM"/>
    </source>
</evidence>
<dbReference type="AlphaFoldDB" id="A0A8J7DWE1"/>
<dbReference type="Proteomes" id="UP000654482">
    <property type="component" value="Unassembled WGS sequence"/>
</dbReference>
<protein>
    <recommendedName>
        <fullName evidence="3">Cold shock domain-containing protein</fullName>
    </recommendedName>
</protein>
<organism evidence="1 2">
    <name type="scientific">Lusitaniella coriacea LEGE 07157</name>
    <dbReference type="NCBI Taxonomy" id="945747"/>
    <lineage>
        <taxon>Bacteria</taxon>
        <taxon>Bacillati</taxon>
        <taxon>Cyanobacteriota</taxon>
        <taxon>Cyanophyceae</taxon>
        <taxon>Spirulinales</taxon>
        <taxon>Lusitaniellaceae</taxon>
        <taxon>Lusitaniella</taxon>
    </lineage>
</organism>
<dbReference type="RefSeq" id="WP_194029502.1">
    <property type="nucleotide sequence ID" value="NZ_JADEWZ010000014.1"/>
</dbReference>